<dbReference type="OrthoDB" id="6601186at2759"/>
<accession>A0A6G0T1W8</accession>
<evidence type="ECO:0000313" key="2">
    <source>
        <dbReference type="Proteomes" id="UP000475862"/>
    </source>
</evidence>
<gene>
    <name evidence="1" type="ORF">AGLY_015439</name>
</gene>
<dbReference type="EMBL" id="VYZN01000071">
    <property type="protein sequence ID" value="KAE9524194.1"/>
    <property type="molecule type" value="Genomic_DNA"/>
</dbReference>
<comment type="caution">
    <text evidence="1">The sequence shown here is derived from an EMBL/GenBank/DDBJ whole genome shotgun (WGS) entry which is preliminary data.</text>
</comment>
<organism evidence="1 2">
    <name type="scientific">Aphis glycines</name>
    <name type="common">Soybean aphid</name>
    <dbReference type="NCBI Taxonomy" id="307491"/>
    <lineage>
        <taxon>Eukaryota</taxon>
        <taxon>Metazoa</taxon>
        <taxon>Ecdysozoa</taxon>
        <taxon>Arthropoda</taxon>
        <taxon>Hexapoda</taxon>
        <taxon>Insecta</taxon>
        <taxon>Pterygota</taxon>
        <taxon>Neoptera</taxon>
        <taxon>Paraneoptera</taxon>
        <taxon>Hemiptera</taxon>
        <taxon>Sternorrhyncha</taxon>
        <taxon>Aphidomorpha</taxon>
        <taxon>Aphidoidea</taxon>
        <taxon>Aphididae</taxon>
        <taxon>Aphidini</taxon>
        <taxon>Aphis</taxon>
        <taxon>Aphis</taxon>
    </lineage>
</organism>
<name>A0A6G0T1W8_APHGL</name>
<dbReference type="Gene3D" id="1.25.40.10">
    <property type="entry name" value="Tetratricopeptide repeat domain"/>
    <property type="match status" value="1"/>
</dbReference>
<protein>
    <submittedName>
        <fullName evidence="1">Uncharacterized protein</fullName>
    </submittedName>
</protein>
<dbReference type="Proteomes" id="UP000475862">
    <property type="component" value="Unassembled WGS sequence"/>
</dbReference>
<dbReference type="InterPro" id="IPR011990">
    <property type="entry name" value="TPR-like_helical_dom_sf"/>
</dbReference>
<keyword evidence="2" id="KW-1185">Reference proteome</keyword>
<dbReference type="AlphaFoldDB" id="A0A6G0T1W8"/>
<evidence type="ECO:0000313" key="1">
    <source>
        <dbReference type="EMBL" id="KAE9524194.1"/>
    </source>
</evidence>
<reference evidence="1 2" key="1">
    <citation type="submission" date="2019-08" db="EMBL/GenBank/DDBJ databases">
        <title>The genome of the soybean aphid Biotype 1, its phylome, world population structure and adaptation to the North American continent.</title>
        <authorList>
            <person name="Giordano R."/>
            <person name="Donthu R.K."/>
            <person name="Hernandez A.G."/>
            <person name="Wright C.L."/>
            <person name="Zimin A.V."/>
        </authorList>
    </citation>
    <scope>NUCLEOTIDE SEQUENCE [LARGE SCALE GENOMIC DNA]</scope>
    <source>
        <tissue evidence="1">Whole aphids</tissue>
    </source>
</reference>
<dbReference type="SUPFAM" id="SSF48452">
    <property type="entry name" value="TPR-like"/>
    <property type="match status" value="1"/>
</dbReference>
<sequence>MRPRGLDRVERVGRRAPKSVRTSSVWRIASDRESNRAYAAMTRKYYKSFYHSAIKMFASMYKTLLNKSKINAKEKSIVKESETVKITSNYVKHLLNELNEIKFNSDNCSNVYDITDAIELLSIVDNHPEHLNDNTLVEYSDDNKSKVRTIGKNQIDVATIKDPDMKKIVNKINHLQCLFTWNVKSKNKNLILHIQNKYGEYNLNISSSEFTLERFIGNLIIFHELFHHGEPESAQIKILEIGKWLEELDKGTDEFYLSIKPGVQHIMKATFIHMLFAMNLTEECKWLLDDIVLLSIMHSKSRASIHAIHAAVLIEYGNPSYLKKACETAKKACGLDPKTSHWFYIHSLALTAQRQFLLPYKSVPAKNEINAINQANILCNGINELFKYHEIVLFRETTVRSFYKNNNIKSFIKIINIIKTLINMDPKDPLLVINCARILMTLPIMVCDFNLGKQYLTKAFEMAPNDPTVLQAIENTVQAFKDISNKQKLKINEIIKQKPPPLKMEKSKLEIDLEFIVKKQKNGENPIPRLTDLVLKYDGLDKSKIIAQLCSYTILFTNNLKWSVEEFIKLIEIPGITNNNIITKHSSLFGSKSFNLSELICNEIRLATDLSGTSSDDMLYYFKTLPKIVETCNLKIQDVDSSMKSKLIVDSNVNCIFSNASVQSETESSDYKSVKFKNLTEEILERNSKLYPYIQQLYQKILSNTHSRFNSPNVSSRDFNNYFNQNYANFSSQLKWNPFQDTPPLLSLIPQINPQNPKPKPKKT</sequence>
<proteinExistence type="predicted"/>